<feature type="domain" description="AP2/ERF" evidence="8">
    <location>
        <begin position="80"/>
        <end position="137"/>
    </location>
</feature>
<reference evidence="9 10" key="1">
    <citation type="submission" date="2024-01" db="EMBL/GenBank/DDBJ databases">
        <authorList>
            <person name="Waweru B."/>
        </authorList>
    </citation>
    <scope>NUCLEOTIDE SEQUENCE [LARGE SCALE GENOMIC DNA]</scope>
</reference>
<dbReference type="FunFam" id="3.30.730.10:FF:000001">
    <property type="entry name" value="Ethylene-responsive transcription factor 2"/>
    <property type="match status" value="1"/>
</dbReference>
<dbReference type="InterPro" id="IPR036955">
    <property type="entry name" value="AP2/ERF_dom_sf"/>
</dbReference>
<keyword evidence="3" id="KW-0238">DNA-binding</keyword>
<evidence type="ECO:0000256" key="3">
    <source>
        <dbReference type="ARBA" id="ARBA00023125"/>
    </source>
</evidence>
<evidence type="ECO:0000256" key="5">
    <source>
        <dbReference type="ARBA" id="ARBA00023242"/>
    </source>
</evidence>
<dbReference type="AlphaFoldDB" id="A0AAV1R1X2"/>
<evidence type="ECO:0000256" key="2">
    <source>
        <dbReference type="ARBA" id="ARBA00023015"/>
    </source>
</evidence>
<evidence type="ECO:0000259" key="8">
    <source>
        <dbReference type="PROSITE" id="PS51032"/>
    </source>
</evidence>
<evidence type="ECO:0000313" key="9">
    <source>
        <dbReference type="EMBL" id="CAK7327005.1"/>
    </source>
</evidence>
<dbReference type="Pfam" id="PF00847">
    <property type="entry name" value="AP2"/>
    <property type="match status" value="1"/>
</dbReference>
<dbReference type="Proteomes" id="UP001314170">
    <property type="component" value="Unassembled WGS sequence"/>
</dbReference>
<accession>A0AAV1R1X2</accession>
<evidence type="ECO:0000256" key="1">
    <source>
        <dbReference type="ARBA" id="ARBA00004123"/>
    </source>
</evidence>
<dbReference type="PANTHER" id="PTHR31190">
    <property type="entry name" value="DNA-BINDING DOMAIN"/>
    <property type="match status" value="1"/>
</dbReference>
<dbReference type="SUPFAM" id="SSF54171">
    <property type="entry name" value="DNA-binding domain"/>
    <property type="match status" value="1"/>
</dbReference>
<dbReference type="GO" id="GO:0003677">
    <property type="term" value="F:DNA binding"/>
    <property type="evidence" value="ECO:0007669"/>
    <property type="project" value="UniProtKB-KW"/>
</dbReference>
<comment type="caution">
    <text evidence="9">The sequence shown here is derived from an EMBL/GenBank/DDBJ whole genome shotgun (WGS) entry which is preliminary data.</text>
</comment>
<dbReference type="PROSITE" id="PS51032">
    <property type="entry name" value="AP2_ERF"/>
    <property type="match status" value="1"/>
</dbReference>
<protein>
    <recommendedName>
        <fullName evidence="8">AP2/ERF domain-containing protein</fullName>
    </recommendedName>
</protein>
<comment type="similarity">
    <text evidence="6">Belongs to the AP2/ERF transcription factor family. ERF subfamily.</text>
</comment>
<dbReference type="Gene3D" id="3.30.730.10">
    <property type="entry name" value="AP2/ERF domain"/>
    <property type="match status" value="1"/>
</dbReference>
<proteinExistence type="inferred from homology"/>
<evidence type="ECO:0000313" key="10">
    <source>
        <dbReference type="Proteomes" id="UP001314170"/>
    </source>
</evidence>
<comment type="subcellular location">
    <subcellularLocation>
        <location evidence="1">Nucleus</location>
    </subcellularLocation>
</comment>
<sequence>MCGGAILADFIPRNRDHRGAASEFWPNSSFNKLGPFESYPSPLCNQESFTPKRPRPQPQPSSGDHEQAEKPNAKRQRKNLYRGIRQRPWGKWAAEIRDPRKGVRVWLGTFNTAEEAARAYDREARKIRGKKAKVNFPNENDHHYTIFQNSNTKPPLYQTPTCHFSNGYDFGNGYNVNQIETYPSNGFISEPIVASGEDDSGSGSEEVTGLVGCNQNVEINDYMGRVKVEVEEEEKLNNEEVVVVDFETGEEENEFQLLTEELMAYENFMKFYQIPYLDGQSTAPNCTTQESLVGNLWNFDDDGVAAPALAPLRKLGSKVSSGEVEIGDVKRGKVVVGMLWTTSGVGNLEAKVTERSTYCHANVLFAAQNAHVWTMNTVVRWTWTHGTTFARGKNSVT</sequence>
<feature type="region of interest" description="Disordered" evidence="7">
    <location>
        <begin position="41"/>
        <end position="81"/>
    </location>
</feature>
<dbReference type="CDD" id="cd00018">
    <property type="entry name" value="AP2"/>
    <property type="match status" value="1"/>
</dbReference>
<evidence type="ECO:0000256" key="4">
    <source>
        <dbReference type="ARBA" id="ARBA00023163"/>
    </source>
</evidence>
<keyword evidence="5" id="KW-0539">Nucleus</keyword>
<dbReference type="EMBL" id="CAWUPB010000851">
    <property type="protein sequence ID" value="CAK7327005.1"/>
    <property type="molecule type" value="Genomic_DNA"/>
</dbReference>
<dbReference type="SMART" id="SM00380">
    <property type="entry name" value="AP2"/>
    <property type="match status" value="1"/>
</dbReference>
<name>A0AAV1R1X2_9ROSI</name>
<feature type="compositionally biased region" description="Basic and acidic residues" evidence="7">
    <location>
        <begin position="63"/>
        <end position="72"/>
    </location>
</feature>
<dbReference type="GO" id="GO:0009873">
    <property type="term" value="P:ethylene-activated signaling pathway"/>
    <property type="evidence" value="ECO:0007669"/>
    <property type="project" value="InterPro"/>
</dbReference>
<evidence type="ECO:0000256" key="6">
    <source>
        <dbReference type="ARBA" id="ARBA00024343"/>
    </source>
</evidence>
<organism evidence="9 10">
    <name type="scientific">Dovyalis caffra</name>
    <dbReference type="NCBI Taxonomy" id="77055"/>
    <lineage>
        <taxon>Eukaryota</taxon>
        <taxon>Viridiplantae</taxon>
        <taxon>Streptophyta</taxon>
        <taxon>Embryophyta</taxon>
        <taxon>Tracheophyta</taxon>
        <taxon>Spermatophyta</taxon>
        <taxon>Magnoliopsida</taxon>
        <taxon>eudicotyledons</taxon>
        <taxon>Gunneridae</taxon>
        <taxon>Pentapetalae</taxon>
        <taxon>rosids</taxon>
        <taxon>fabids</taxon>
        <taxon>Malpighiales</taxon>
        <taxon>Salicaceae</taxon>
        <taxon>Flacourtieae</taxon>
        <taxon>Dovyalis</taxon>
    </lineage>
</organism>
<dbReference type="PANTHER" id="PTHR31190:SF376">
    <property type="entry name" value="EREB-LIKE PROTEIN"/>
    <property type="match status" value="1"/>
</dbReference>
<dbReference type="GO" id="GO:0005634">
    <property type="term" value="C:nucleus"/>
    <property type="evidence" value="ECO:0007669"/>
    <property type="project" value="UniProtKB-SubCell"/>
</dbReference>
<keyword evidence="10" id="KW-1185">Reference proteome</keyword>
<dbReference type="InterPro" id="IPR001471">
    <property type="entry name" value="AP2/ERF_dom"/>
</dbReference>
<gene>
    <name evidence="9" type="ORF">DCAF_LOCUS4712</name>
</gene>
<keyword evidence="4" id="KW-0804">Transcription</keyword>
<dbReference type="PRINTS" id="PR00367">
    <property type="entry name" value="ETHRSPELEMNT"/>
</dbReference>
<evidence type="ECO:0000256" key="7">
    <source>
        <dbReference type="SAM" id="MobiDB-lite"/>
    </source>
</evidence>
<keyword evidence="2" id="KW-0805">Transcription regulation</keyword>
<dbReference type="InterPro" id="IPR016177">
    <property type="entry name" value="DNA-bd_dom_sf"/>
</dbReference>
<dbReference type="GO" id="GO:0003700">
    <property type="term" value="F:DNA-binding transcription factor activity"/>
    <property type="evidence" value="ECO:0007669"/>
    <property type="project" value="InterPro"/>
</dbReference>
<dbReference type="InterPro" id="IPR044808">
    <property type="entry name" value="ERF_plant"/>
</dbReference>